<dbReference type="PROSITE" id="PS01324">
    <property type="entry name" value="GLYCOSYL_HYDROL_F4"/>
    <property type="match status" value="1"/>
</dbReference>
<gene>
    <name evidence="9" type="ORF">GCM10008936_07660</name>
</gene>
<feature type="domain" description="Glycosyl hydrolase family 4 C-terminal" evidence="8">
    <location>
        <begin position="193"/>
        <end position="410"/>
    </location>
</feature>
<dbReference type="Gene3D" id="3.40.50.720">
    <property type="entry name" value="NAD(P)-binding Rossmann-like Domain"/>
    <property type="match status" value="1"/>
</dbReference>
<keyword evidence="4 7" id="KW-0520">NAD</keyword>
<dbReference type="EMBL" id="BAAADA010000066">
    <property type="protein sequence ID" value="GAA0480246.1"/>
    <property type="molecule type" value="Genomic_DNA"/>
</dbReference>
<keyword evidence="5" id="KW-0464">Manganese</keyword>
<dbReference type="Gene3D" id="3.90.110.10">
    <property type="entry name" value="Lactate dehydrogenase/glycoside hydrolase, family 4, C-terminal"/>
    <property type="match status" value="1"/>
</dbReference>
<dbReference type="InterPro" id="IPR019802">
    <property type="entry name" value="GlycHydrolase_4_CS"/>
</dbReference>
<dbReference type="InterPro" id="IPR001088">
    <property type="entry name" value="Glyco_hydro_4"/>
</dbReference>
<evidence type="ECO:0000256" key="2">
    <source>
        <dbReference type="ARBA" id="ARBA00022723"/>
    </source>
</evidence>
<evidence type="ECO:0000256" key="3">
    <source>
        <dbReference type="ARBA" id="ARBA00022801"/>
    </source>
</evidence>
<dbReference type="Proteomes" id="UP001410648">
    <property type="component" value="Unassembled WGS sequence"/>
</dbReference>
<comment type="similarity">
    <text evidence="1 7">Belongs to the glycosyl hydrolase 4 family.</text>
</comment>
<comment type="caution">
    <text evidence="9">The sequence shown here is derived from an EMBL/GenBank/DDBJ whole genome shotgun (WGS) entry which is preliminary data.</text>
</comment>
<dbReference type="InterPro" id="IPR036291">
    <property type="entry name" value="NAD(P)-bd_dom_sf"/>
</dbReference>
<reference evidence="10" key="1">
    <citation type="journal article" date="2019" name="Int. J. Syst. Evol. Microbiol.">
        <title>The Global Catalogue of Microorganisms (GCM) 10K type strain sequencing project: providing services to taxonomists for standard genome sequencing and annotation.</title>
        <authorList>
            <consortium name="The Broad Institute Genomics Platform"/>
            <consortium name="The Broad Institute Genome Sequencing Center for Infectious Disease"/>
            <person name="Wu L."/>
            <person name="Ma J."/>
        </authorList>
    </citation>
    <scope>NUCLEOTIDE SEQUENCE [LARGE SCALE GENOMIC DNA]</scope>
    <source>
        <strain evidence="10">JCM 14232</strain>
    </source>
</reference>
<dbReference type="PANTHER" id="PTHR32092:SF14">
    <property type="entry name" value="MALTOSE-6'-PHOSPHATE GLUCOSIDASE"/>
    <property type="match status" value="1"/>
</dbReference>
<keyword evidence="2" id="KW-0479">Metal-binding</keyword>
<evidence type="ECO:0000256" key="4">
    <source>
        <dbReference type="ARBA" id="ARBA00023027"/>
    </source>
</evidence>
<accession>A0ABP3KHZ0</accession>
<dbReference type="PRINTS" id="PR00732">
    <property type="entry name" value="GLHYDRLASE4"/>
</dbReference>
<evidence type="ECO:0000256" key="1">
    <source>
        <dbReference type="ARBA" id="ARBA00010141"/>
    </source>
</evidence>
<evidence type="ECO:0000313" key="9">
    <source>
        <dbReference type="EMBL" id="GAA0480246.1"/>
    </source>
</evidence>
<evidence type="ECO:0000313" key="10">
    <source>
        <dbReference type="Proteomes" id="UP001410648"/>
    </source>
</evidence>
<dbReference type="Pfam" id="PF11975">
    <property type="entry name" value="Glyco_hydro_4C"/>
    <property type="match status" value="1"/>
</dbReference>
<organism evidence="9 10">
    <name type="scientific">Alkalibacterium indicireducens</name>
    <dbReference type="NCBI Taxonomy" id="398758"/>
    <lineage>
        <taxon>Bacteria</taxon>
        <taxon>Bacillati</taxon>
        <taxon>Bacillota</taxon>
        <taxon>Bacilli</taxon>
        <taxon>Lactobacillales</taxon>
        <taxon>Carnobacteriaceae</taxon>
        <taxon>Alkalibacterium</taxon>
    </lineage>
</organism>
<protein>
    <submittedName>
        <fullName evidence="9">Maltose-6'-phosphate glucosidase</fullName>
    </submittedName>
</protein>
<keyword evidence="3 7" id="KW-0378">Hydrolase</keyword>
<dbReference type="RefSeq" id="WP_346024245.1">
    <property type="nucleotide sequence ID" value="NZ_BAAADA010000066.1"/>
</dbReference>
<dbReference type="InterPro" id="IPR022616">
    <property type="entry name" value="Glyco_hydro_4_C"/>
</dbReference>
<dbReference type="Pfam" id="PF02056">
    <property type="entry name" value="Glyco_hydro_4"/>
    <property type="match status" value="1"/>
</dbReference>
<evidence type="ECO:0000259" key="8">
    <source>
        <dbReference type="Pfam" id="PF11975"/>
    </source>
</evidence>
<proteinExistence type="inferred from homology"/>
<keyword evidence="6 7" id="KW-0326">Glycosidase</keyword>
<name>A0ABP3KHZ0_9LACT</name>
<sequence>MKKQVITIAGAGSGYTPGILLTMLNHEHFEVKEIRLYDDDSQKNSDMEIIIDYLLEKGNYDVSLIRTENPKEAFTGADFVFSQIRVGKIDMREKDEKIPLKYGVVGQETCGLGGFSYGMRSMKGFLELVDSIQQYAPEAWILNYTNPETIIAEAVRRKYPEAKIINACDMTIIIEEVVSDSFGYNRENWIPVYYGLNHFGWYDSIYDDDLGRDVMPEVIERFRNEGLNVEGQETSWAQTYQNMRLIVQNFPTHLPNNYLEYYLYPNLAVEQADKEYTRANMIMDGRLKKIKETVKNIQNQENLDQINYESSEHGQYIVDIAVSILHNKNDRFMLIVPNKGSIPNLREDAVVEVPCYVNANGVEPISLRFDIPDFHKGLMEAQVASEKLLVDGFYENSYQKVLEAFTLNQSVPNADVAKKILDEFIEVNGDHWVELN</sequence>
<evidence type="ECO:0000256" key="6">
    <source>
        <dbReference type="ARBA" id="ARBA00023295"/>
    </source>
</evidence>
<dbReference type="PANTHER" id="PTHR32092">
    <property type="entry name" value="6-PHOSPHO-BETA-GLUCOSIDASE-RELATED"/>
    <property type="match status" value="1"/>
</dbReference>
<keyword evidence="10" id="KW-1185">Reference proteome</keyword>
<comment type="cofactor">
    <cofactor evidence="7">
        <name>NAD(+)</name>
        <dbReference type="ChEBI" id="CHEBI:57540"/>
    </cofactor>
    <text evidence="7">Binds 1 NAD(+) per subunit.</text>
</comment>
<dbReference type="InterPro" id="IPR015955">
    <property type="entry name" value="Lactate_DH/Glyco_Ohase_4_C"/>
</dbReference>
<dbReference type="SUPFAM" id="SSF56327">
    <property type="entry name" value="LDH C-terminal domain-like"/>
    <property type="match status" value="1"/>
</dbReference>
<evidence type="ECO:0000256" key="7">
    <source>
        <dbReference type="RuleBase" id="RU361152"/>
    </source>
</evidence>
<dbReference type="SUPFAM" id="SSF51735">
    <property type="entry name" value="NAD(P)-binding Rossmann-fold domains"/>
    <property type="match status" value="1"/>
</dbReference>
<evidence type="ECO:0000256" key="5">
    <source>
        <dbReference type="ARBA" id="ARBA00023211"/>
    </source>
</evidence>